<dbReference type="Gene3D" id="1.10.1040.10">
    <property type="entry name" value="N-(1-d-carboxylethyl)-l-norvaline Dehydrogenase, domain 2"/>
    <property type="match status" value="1"/>
</dbReference>
<evidence type="ECO:0000256" key="3">
    <source>
        <dbReference type="ARBA" id="ARBA00023002"/>
    </source>
</evidence>
<reference evidence="14 15" key="1">
    <citation type="submission" date="2017-03" db="EMBL/GenBank/DDBJ databases">
        <title>Draft Genome sequence of Marispirochaeta sp. strain JC444.</title>
        <authorList>
            <person name="Shivani Y."/>
            <person name="Subhash Y."/>
            <person name="Sasikala C."/>
            <person name="Ramana C."/>
        </authorList>
    </citation>
    <scope>NUCLEOTIDE SEQUENCE [LARGE SCALE GENOMIC DNA]</scope>
    <source>
        <strain evidence="14 15">JC444</strain>
    </source>
</reference>
<keyword evidence="6" id="KW-1208">Phospholipid metabolism</keyword>
<comment type="similarity">
    <text evidence="1 10">Belongs to the NAD-dependent glycerol-3-phosphate dehydrogenase family.</text>
</comment>
<dbReference type="RefSeq" id="WP_083047736.1">
    <property type="nucleotide sequence ID" value="NZ_MWQY01000002.1"/>
</dbReference>
<evidence type="ECO:0000259" key="12">
    <source>
        <dbReference type="Pfam" id="PF01210"/>
    </source>
</evidence>
<evidence type="ECO:0000256" key="10">
    <source>
        <dbReference type="RuleBase" id="RU000437"/>
    </source>
</evidence>
<evidence type="ECO:0000256" key="8">
    <source>
        <dbReference type="PIRSR" id="PIRSR000114-2"/>
    </source>
</evidence>
<feature type="binding site" evidence="9">
    <location>
        <position position="272"/>
    </location>
    <ligand>
        <name>NAD(+)</name>
        <dbReference type="ChEBI" id="CHEBI:57540"/>
    </ligand>
</feature>
<evidence type="ECO:0000256" key="2">
    <source>
        <dbReference type="ARBA" id="ARBA00022516"/>
    </source>
</evidence>
<dbReference type="Proteomes" id="UP000192343">
    <property type="component" value="Unassembled WGS sequence"/>
</dbReference>
<keyword evidence="15" id="KW-1185">Reference proteome</keyword>
<dbReference type="Pfam" id="PF01210">
    <property type="entry name" value="NAD_Gly3P_dh_N"/>
    <property type="match status" value="1"/>
</dbReference>
<dbReference type="InterPro" id="IPR011128">
    <property type="entry name" value="G3P_DH_NAD-dep_N"/>
</dbReference>
<dbReference type="GO" id="GO:0005829">
    <property type="term" value="C:cytosol"/>
    <property type="evidence" value="ECO:0007669"/>
    <property type="project" value="TreeGrafter"/>
</dbReference>
<evidence type="ECO:0000256" key="1">
    <source>
        <dbReference type="ARBA" id="ARBA00011009"/>
    </source>
</evidence>
<dbReference type="EC" id="1.1.1.94" evidence="11"/>
<evidence type="ECO:0000256" key="6">
    <source>
        <dbReference type="ARBA" id="ARBA00023264"/>
    </source>
</evidence>
<sequence>MATAVIFGAGVMGSATSFPLSDKGHSVRLVGTHLDGEIIGEVKARGYHPGLKKNLPAEVKAFQWTELDKAFHGADFILSGVNSHGVRWSAETLAKVLHKPLPIIAVTKGLEAAENGDLLALTTVYEKALATAGGPGCSVSAIGGPCIAAELAARGHSCVVFASEKGEISRWLADIFRTSYYHVWPSTEVYPLEIAAALKNAYTLPVGIARGQADQPGGEDSSGARMHNPAAAVFGQGVKEIKYLIRSCGFNDSFASSLPGAGDYYVTCAGGRNLRLGTLLGSGKSMAEAQKEMEGVTIESLSIIETMERALPGLLERQIVAMDRLPLLDYLIRTVREGSAGPLPFERFFPEIHF</sequence>
<name>A0A1Y1S315_9SPIO</name>
<dbReference type="EMBL" id="MWQY01000002">
    <property type="protein sequence ID" value="ORC37761.1"/>
    <property type="molecule type" value="Genomic_DNA"/>
</dbReference>
<dbReference type="PANTHER" id="PTHR11728:SF1">
    <property type="entry name" value="GLYCEROL-3-PHOSPHATE DEHYDROGENASE [NAD(+)] 2, CHLOROPLASTIC"/>
    <property type="match status" value="1"/>
</dbReference>
<protein>
    <recommendedName>
        <fullName evidence="11">Glycerol-3-phosphate dehydrogenase</fullName>
        <ecNumber evidence="11">1.1.1.94</ecNumber>
    </recommendedName>
</protein>
<evidence type="ECO:0000256" key="11">
    <source>
        <dbReference type="RuleBase" id="RU000439"/>
    </source>
</evidence>
<dbReference type="PRINTS" id="PR00077">
    <property type="entry name" value="GPDHDRGNASE"/>
</dbReference>
<dbReference type="GO" id="GO:0046168">
    <property type="term" value="P:glycerol-3-phosphate catabolic process"/>
    <property type="evidence" value="ECO:0007669"/>
    <property type="project" value="InterPro"/>
</dbReference>
<evidence type="ECO:0000313" key="14">
    <source>
        <dbReference type="EMBL" id="ORC37761.1"/>
    </source>
</evidence>
<feature type="binding site" evidence="8">
    <location>
        <position position="108"/>
    </location>
    <ligand>
        <name>substrate</name>
    </ligand>
</feature>
<evidence type="ECO:0000256" key="7">
    <source>
        <dbReference type="PIRSR" id="PIRSR000114-1"/>
    </source>
</evidence>
<dbReference type="InterPro" id="IPR013328">
    <property type="entry name" value="6PGD_dom2"/>
</dbReference>
<dbReference type="InterPro" id="IPR006168">
    <property type="entry name" value="G3P_DH_NAD-dep"/>
</dbReference>
<dbReference type="STRING" id="1963862.B4O97_01810"/>
<gene>
    <name evidence="14" type="ORF">B4O97_01810</name>
</gene>
<keyword evidence="9 10" id="KW-0520">NAD</keyword>
<comment type="catalytic activity">
    <reaction evidence="11">
        <text>sn-glycerol 3-phosphate + NADP(+) = dihydroxyacetone phosphate + NADPH + H(+)</text>
        <dbReference type="Rhea" id="RHEA:11096"/>
        <dbReference type="ChEBI" id="CHEBI:15378"/>
        <dbReference type="ChEBI" id="CHEBI:57597"/>
        <dbReference type="ChEBI" id="CHEBI:57642"/>
        <dbReference type="ChEBI" id="CHEBI:57783"/>
        <dbReference type="ChEBI" id="CHEBI:58349"/>
        <dbReference type="EC" id="1.1.1.94"/>
    </reaction>
</comment>
<dbReference type="GO" id="GO:0141153">
    <property type="term" value="F:glycerol-3-phosphate dehydrogenase (NADP+) activity"/>
    <property type="evidence" value="ECO:0007669"/>
    <property type="project" value="RHEA"/>
</dbReference>
<dbReference type="OrthoDB" id="9812273at2"/>
<proteinExistence type="inferred from homology"/>
<dbReference type="AlphaFoldDB" id="A0A1Y1S315"/>
<accession>A0A1Y1S315</accession>
<dbReference type="GO" id="GO:0005975">
    <property type="term" value="P:carbohydrate metabolic process"/>
    <property type="evidence" value="ECO:0007669"/>
    <property type="project" value="InterPro"/>
</dbReference>
<evidence type="ECO:0000313" key="15">
    <source>
        <dbReference type="Proteomes" id="UP000192343"/>
    </source>
</evidence>
<feature type="active site" description="Proton acceptor" evidence="7">
    <location>
        <position position="199"/>
    </location>
</feature>
<evidence type="ECO:0000256" key="4">
    <source>
        <dbReference type="ARBA" id="ARBA00023098"/>
    </source>
</evidence>
<feature type="binding site" evidence="9">
    <location>
        <position position="148"/>
    </location>
    <ligand>
        <name>NAD(+)</name>
        <dbReference type="ChEBI" id="CHEBI:57540"/>
    </ligand>
</feature>
<dbReference type="PIRSF" id="PIRSF000114">
    <property type="entry name" value="Glycerol-3-P_dh"/>
    <property type="match status" value="1"/>
</dbReference>
<keyword evidence="4" id="KW-0443">Lipid metabolism</keyword>
<keyword evidence="2" id="KW-0444">Lipid biosynthesis</keyword>
<organism evidence="14 15">
    <name type="scientific">Marispirochaeta aestuarii</name>
    <dbReference type="NCBI Taxonomy" id="1963862"/>
    <lineage>
        <taxon>Bacteria</taxon>
        <taxon>Pseudomonadati</taxon>
        <taxon>Spirochaetota</taxon>
        <taxon>Spirochaetia</taxon>
        <taxon>Spirochaetales</taxon>
        <taxon>Spirochaetaceae</taxon>
        <taxon>Marispirochaeta</taxon>
    </lineage>
</organism>
<dbReference type="Pfam" id="PF07479">
    <property type="entry name" value="NAD_Gly3P_dh_C"/>
    <property type="match status" value="1"/>
</dbReference>
<dbReference type="GO" id="GO:0008654">
    <property type="term" value="P:phospholipid biosynthetic process"/>
    <property type="evidence" value="ECO:0007669"/>
    <property type="project" value="UniProtKB-KW"/>
</dbReference>
<evidence type="ECO:0000256" key="9">
    <source>
        <dbReference type="PIRSR" id="PIRSR000114-3"/>
    </source>
</evidence>
<dbReference type="GO" id="GO:0051287">
    <property type="term" value="F:NAD binding"/>
    <property type="evidence" value="ECO:0007669"/>
    <property type="project" value="InterPro"/>
</dbReference>
<dbReference type="InterPro" id="IPR036291">
    <property type="entry name" value="NAD(P)-bd_dom_sf"/>
</dbReference>
<feature type="binding site" evidence="8">
    <location>
        <begin position="272"/>
        <end position="273"/>
    </location>
    <ligand>
        <name>substrate</name>
    </ligand>
</feature>
<keyword evidence="3 10" id="KW-0560">Oxidoreductase</keyword>
<dbReference type="SUPFAM" id="SSF48179">
    <property type="entry name" value="6-phosphogluconate dehydrogenase C-terminal domain-like"/>
    <property type="match status" value="1"/>
</dbReference>
<keyword evidence="5" id="KW-0594">Phospholipid biosynthesis</keyword>
<dbReference type="SUPFAM" id="SSF51735">
    <property type="entry name" value="NAD(P)-binding Rossmann-fold domains"/>
    <property type="match status" value="1"/>
</dbReference>
<dbReference type="PANTHER" id="PTHR11728">
    <property type="entry name" value="GLYCEROL-3-PHOSPHATE DEHYDROGENASE"/>
    <property type="match status" value="1"/>
</dbReference>
<feature type="domain" description="Glycerol-3-phosphate dehydrogenase NAD-dependent N-terminal" evidence="12">
    <location>
        <begin position="5"/>
        <end position="166"/>
    </location>
</feature>
<dbReference type="InterPro" id="IPR006109">
    <property type="entry name" value="G3P_DH_NAD-dep_C"/>
</dbReference>
<dbReference type="InterPro" id="IPR008927">
    <property type="entry name" value="6-PGluconate_DH-like_C_sf"/>
</dbReference>
<evidence type="ECO:0000256" key="5">
    <source>
        <dbReference type="ARBA" id="ARBA00023209"/>
    </source>
</evidence>
<dbReference type="Gene3D" id="3.40.50.720">
    <property type="entry name" value="NAD(P)-binding Rossmann-like Domain"/>
    <property type="match status" value="1"/>
</dbReference>
<feature type="domain" description="Glycerol-3-phosphate dehydrogenase NAD-dependent C-terminal" evidence="13">
    <location>
        <begin position="192"/>
        <end position="335"/>
    </location>
</feature>
<comment type="caution">
    <text evidence="14">The sequence shown here is derived from an EMBL/GenBank/DDBJ whole genome shotgun (WGS) entry which is preliminary data.</text>
</comment>
<evidence type="ECO:0000259" key="13">
    <source>
        <dbReference type="Pfam" id="PF07479"/>
    </source>
</evidence>
<feature type="binding site" evidence="9">
    <location>
        <begin position="8"/>
        <end position="13"/>
    </location>
    <ligand>
        <name>NAD(+)</name>
        <dbReference type="ChEBI" id="CHEBI:57540"/>
    </ligand>
</feature>